<feature type="region of interest" description="Disordered" evidence="1">
    <location>
        <begin position="943"/>
        <end position="1046"/>
    </location>
</feature>
<feature type="compositionally biased region" description="Acidic residues" evidence="1">
    <location>
        <begin position="944"/>
        <end position="960"/>
    </location>
</feature>
<protein>
    <submittedName>
        <fullName evidence="2">Uncharacterized protein</fullName>
    </submittedName>
</protein>
<dbReference type="EMBL" id="KI965462">
    <property type="protein sequence ID" value="EUD68508.1"/>
    <property type="molecule type" value="Genomic_DNA"/>
</dbReference>
<feature type="compositionally biased region" description="Basic and acidic residues" evidence="1">
    <location>
        <begin position="3005"/>
        <end position="3017"/>
    </location>
</feature>
<feature type="compositionally biased region" description="Polar residues" evidence="1">
    <location>
        <begin position="278"/>
        <end position="289"/>
    </location>
</feature>
<evidence type="ECO:0000313" key="2">
    <source>
        <dbReference type="EMBL" id="EUD68508.1"/>
    </source>
</evidence>
<sequence>MSPFSLQKIIFNDNKLLSCENAPKDDAASFKNLTTSQFRSEKGKTEVPHRKDGNNELKCAPNFDDMPNGSSQQNCADHRSGPPAMNTAHTLENNTNRGYMNLIKNNVRNVISNIINRKSILGRKNNQDVREDEKKMAGEVKNRGQNSNAALRKDKNTNVDLRKDKNTSVALSKSVEFPDTNGPSPDAKPVPRGTEKKGSTSNWVRSNHEDKSSVRKTWINLKNVHKDVARNDAKNDAKNDDKNDDKNNAKNDNSKVSLKDVAKHIPDQSDGGKRQLSGRGTPTNENNRIAQKVSHGDQSRTNRSSEAVKEKACNDAASSISRPSALSGKGQSLIRRVPSPTNRGTALATKPFILGIKKNEKIPNKQNVFTSRTTHNREKYIGRSTTPNFLQNDSFQKNLKKTLIDTIMNPDKGDRTPELAAPLRTTPRITPGITPRTTKTPTATNMLNRSGHRDLLRRETILNQKGFTHGDKTKRVIKYSSPVSANSAKAISSHMKGENPLETKQQIMRRYSTAVRNRNSVLRKNSVRTNGHLSLYKLNGEGNEKKKLAYQPNHTPKMINSINHAQAPDKTEWSSKEDGKASHNDVSPSNANYKNEMASKMFPFQRNKIDGVANSALKNGRPIKQTSPKGEAKYRNNPASKQGTEKWGLHKRMGGNNEPSPLHMPRRSSTMNSTMVNKECSVQSRTLKLSDSVAKGQVKKGMDLKTGYKLDRSMGNKRFFQVDNIEKVGPANHGVKCKSRYASEGDECVGGHLDDENGSLPNYVVKGEQSSGKGEQSARGAPLEGPDQSDVMNRQTGEALPEGEIKKSANPAKHTPDGVVTKDEVYYDSSTVNSAQTKYRETDLYEDFNDTTMMVLKKNLDYGEETPSCVTPILVTQREDQHHVDNIYNGDNLSAQCVKIENGPPYKLAECVFPGEEPAYEVEKVDTQKGGPNSEVVEVKLEGAELDEAEPDKDEPDEAQPNEAEPDKAQPDKAEPDKAEPDKAETDKAEPDKAEPDKAEPDKAEPDEADKSGSSPTAQSDILEDDALVNNDTEKSSANHVRVNNQPDGLLTLLGREVAQFCTAEETVRDEAINALRSENDKVDDSDSEFITLVKEENLRKDPSSDNVSSHVQMNGEDNIPVKEEQNGDVLIRGDSRHIIIEEEEEQQGNNYHEENEGVAEIGQSKKSHYVCIRVESEDEDVITENVKIYLKSKSQEDGFEVEWGGAASKNCVTNQSVKNDENISTQENTGQVSKLAVSHDPVGSCNLKDGSKTGEAIIRGGEMSDQEGMMLEGEQEERMILEGEHEERSYSQRSGKDKVLLTPRKECSGGAESPETHRAKRLPSSLREGNNTPPELGREKRGARENNSAICGDEQGSKRGSHFKAVQICAALPCGKYFPRRRHKMVRKNNMYNFCSKYKRNYNLRLHHRKVKERKVASDGGKNEQAGTHAERGFSCEGIILGGEAYPGAEQGNASSNEGVADQLCSGKKRKIGKLLINVATPNRLLKKKKTQPSSLVKSRSPGGLTCRVRMSRGGEGRRKGKGKELKKGEIIDNDNFELAQKLMLLIFEKEEELYMQFVDVERSDTSTCADFSPLGGGDANPADELSRVDEASLAVEPNGAVPPNRADEPKNSSVCSASGAPKQREKKVSHYMQQIVDNCPSDWPLLDIAILIIVSQIVCYIFTHNKWKCFFHSCVLFEKFCIAILLNSSIINSEKNGTPILMFEHEFFCKILTSGNGELSSSAMKSRCEYLKNDHVGKEMTILDVIFLALASYITVSQNLSEYVERNNLVYYLDLFRKRARERGVEEERRRRRKRKLCRVRNEIRGGLQSREDHHERSLISRQTGEGDQQSNLSSRQTRGGSQRRPSNHSNYTSKKQRFSESLHQRKRSEEEYLCERTKRRRMTYEKNVKRRLSILRTAKCITKVENHSMRPRSSCLDAWHAKDIPKTESENQQEDNKGERFFLFRSKKIDSIVQYHTRSHLEKMLCHIVIEIFNLVYAFGEYSVENVLIIRKFFRVFLNFAQKRFIGLSVRAHTGGSGVVSGSGEVCGEVCDDLGSELDATASASFPANVRAVVPPPQRIYDNYYNVWIWVERIFSQNFYELNNLLYNIGLEKNSLLRDDNLNANYAKIETISKNVKRFSALQRRNCSVLRRYWATFGSKEGITPNGEEDVVGVVGLGGDRRRGTTVEGPPLETSMEEAPNGLGSHEWLPKGELDKENLRKHRILCKLEKRDHSKDRLTSHFLTAVECIYHVYQSMEEIPSFLHLKKKKYFPNYMGSSKTENGKGSTGIPFLNGSTNEKWDLGRGYSSPSQVMVLLNQHMDGSNNYERGVNDQLGRRSSAAMEDQTDHWIRQLKRRLKIYDIQWHEEYEKQYVNLASSMRRLKKKFKEKNLFCKIMESDVNSIWLDKNQVYLQYIQITINCKFFLGCSYDEIFQFIKGNYAFVFNMVKEMQRGQISSEGTSPPSEGGRRRKFQDDNFLLMAWEIANFYFCILYYKFELKEILHELLKWISIFSELEEGERDSERVTRVSEWNMEMRAASLLTYKQRCVSYAAHILIFLNEYTCAQSVLKQFSREFLRNGGQRKREHGTQLGNHGLGSHRLGGNPSDANRSCGNPSCGKPVEASCIEQSRAAAIRRCERTTLHAHTMNKCYLYDKWINFLIRKYNRLIPFLLKKKNIVKLILFNNKNVKILLKKKKEKVITKKVMSKMQQLHRVVLSLYCLCVKLYKGYYDHASILHFKTAQQLLVASKYLGIHIKEREVVTSYLPSEHANGDVGKMGMTLLNELPYHGASNSFLSGDGGENLFSGSPFGDAMGGSPAGGRAASEWASPGLYLRGESSPYVSPYRGKTNWDEEGQNNDDMFYLHALVLSIQIQYTLSVCIIICADLFISPAKLNRLARGRRTNKDPPAMSKPKHHYPYVRSLFNCKILRKHYRVINGYDFSKGKGRNDAKRRRKKKKKTKEPVSCSRMGLSAPMHMYYVNYVSDRANKGSHGSEGFSSGVELQTDKKVPYGVQRAGKLCSQGEESHVGDSSKDSPTDCWQDHQWSNQPDRDCLSDVVMEKTHDYPDGDLNDSPNGYLSECLPGRYENFKRSILKKRGTNLRVRDGRLKQNGDDCTVQTSGPHPVDTKNAYHILVQISTWLSKNSAAQLAWIGQKLFKMCLPELLCIVLALQANMFMGNNILTNIKRMDRILKLCAESPQLVYFAAESLKNHNSKTNRKTYRNYFSIGKRYKEIFVKRKRDVIESKEELFQLCRHLLPCGGVDKGNNHNSAV</sequence>
<organism evidence="2 3">
    <name type="scientific">Plasmodium inui San Antonio 1</name>
    <dbReference type="NCBI Taxonomy" id="1237626"/>
    <lineage>
        <taxon>Eukaryota</taxon>
        <taxon>Sar</taxon>
        <taxon>Alveolata</taxon>
        <taxon>Apicomplexa</taxon>
        <taxon>Aconoidasida</taxon>
        <taxon>Haemosporida</taxon>
        <taxon>Plasmodiidae</taxon>
        <taxon>Plasmodium</taxon>
        <taxon>Plasmodium (Plasmodium)</taxon>
    </lineage>
</organism>
<feature type="compositionally biased region" description="Basic residues" evidence="1">
    <location>
        <begin position="2931"/>
        <end position="2941"/>
    </location>
</feature>
<feature type="region of interest" description="Disordered" evidence="1">
    <location>
        <begin position="1810"/>
        <end position="1867"/>
    </location>
</feature>
<feature type="region of interest" description="Disordered" evidence="1">
    <location>
        <begin position="612"/>
        <end position="674"/>
    </location>
</feature>
<feature type="compositionally biased region" description="Basic and acidic residues" evidence="1">
    <location>
        <begin position="1284"/>
        <end position="1308"/>
    </location>
</feature>
<feature type="compositionally biased region" description="Basic and acidic residues" evidence="1">
    <location>
        <begin position="1810"/>
        <end position="1821"/>
    </location>
</feature>
<dbReference type="RefSeq" id="XP_008814738.1">
    <property type="nucleotide sequence ID" value="XM_008816516.1"/>
</dbReference>
<dbReference type="Proteomes" id="UP000030640">
    <property type="component" value="Unassembled WGS sequence"/>
</dbReference>
<dbReference type="GeneID" id="20036178"/>
<feature type="region of interest" description="Disordered" evidence="1">
    <location>
        <begin position="2165"/>
        <end position="2189"/>
    </location>
</feature>
<name>W7AB70_9APIC</name>
<gene>
    <name evidence="2" type="ORF">C922_00904</name>
</gene>
<dbReference type="VEuPathDB" id="PlasmoDB:C922_00904"/>
<feature type="region of interest" description="Disordered" evidence="1">
    <location>
        <begin position="2565"/>
        <end position="2595"/>
    </location>
</feature>
<feature type="compositionally biased region" description="Basic and acidic residues" evidence="1">
    <location>
        <begin position="224"/>
        <end position="273"/>
    </location>
</feature>
<evidence type="ECO:0000256" key="1">
    <source>
        <dbReference type="SAM" id="MobiDB-lite"/>
    </source>
</evidence>
<feature type="region of interest" description="Disordered" evidence="1">
    <location>
        <begin position="1598"/>
        <end position="1623"/>
    </location>
</feature>
<feature type="compositionally biased region" description="Polar residues" evidence="1">
    <location>
        <begin position="1822"/>
        <end position="1835"/>
    </location>
</feature>
<feature type="region of interest" description="Disordered" evidence="1">
    <location>
        <begin position="2925"/>
        <end position="2947"/>
    </location>
</feature>
<feature type="region of interest" description="Disordered" evidence="1">
    <location>
        <begin position="567"/>
        <end position="592"/>
    </location>
</feature>
<feature type="compositionally biased region" description="Basic and acidic residues" evidence="1">
    <location>
        <begin position="125"/>
        <end position="142"/>
    </location>
</feature>
<feature type="compositionally biased region" description="Basic and acidic residues" evidence="1">
    <location>
        <begin position="965"/>
        <end position="1011"/>
    </location>
</feature>
<accession>W7AB70</accession>
<evidence type="ECO:0000313" key="3">
    <source>
        <dbReference type="Proteomes" id="UP000030640"/>
    </source>
</evidence>
<feature type="region of interest" description="Disordered" evidence="1">
    <location>
        <begin position="1284"/>
        <end position="1358"/>
    </location>
</feature>
<proteinExistence type="predicted"/>
<feature type="region of interest" description="Disordered" evidence="1">
    <location>
        <begin position="3001"/>
        <end position="3020"/>
    </location>
</feature>
<feature type="compositionally biased region" description="Basic and acidic residues" evidence="1">
    <location>
        <begin position="151"/>
        <end position="166"/>
    </location>
</feature>
<reference evidence="2 3" key="1">
    <citation type="submission" date="2013-02" db="EMBL/GenBank/DDBJ databases">
        <title>The Genome Sequence of Plasmodium inui San Antonio 1.</title>
        <authorList>
            <consortium name="The Broad Institute Genome Sequencing Platform"/>
            <consortium name="The Broad Institute Genome Sequencing Center for Infectious Disease"/>
            <person name="Neafsey D."/>
            <person name="Cheeseman I."/>
            <person name="Volkman S."/>
            <person name="Adams J."/>
            <person name="Walker B."/>
            <person name="Young S.K."/>
            <person name="Zeng Q."/>
            <person name="Gargeya S."/>
            <person name="Fitzgerald M."/>
            <person name="Haas B."/>
            <person name="Abouelleil A."/>
            <person name="Alvarado L."/>
            <person name="Arachchi H.M."/>
            <person name="Berlin A.M."/>
            <person name="Chapman S.B."/>
            <person name="Dewar J."/>
            <person name="Goldberg J."/>
            <person name="Griggs A."/>
            <person name="Gujja S."/>
            <person name="Hansen M."/>
            <person name="Howarth C."/>
            <person name="Imamovic A."/>
            <person name="Larimer J."/>
            <person name="McCowan C."/>
            <person name="Murphy C."/>
            <person name="Neiman D."/>
            <person name="Pearson M."/>
            <person name="Priest M."/>
            <person name="Roberts A."/>
            <person name="Saif S."/>
            <person name="Shea T."/>
            <person name="Sisk P."/>
            <person name="Sykes S."/>
            <person name="Wortman J."/>
            <person name="Nusbaum C."/>
            <person name="Birren B."/>
        </authorList>
    </citation>
    <scope>NUCLEOTIDE SEQUENCE [LARGE SCALE GENOMIC DNA]</scope>
    <source>
        <strain evidence="2 3">San Antonio 1</strain>
    </source>
</reference>
<feature type="region of interest" description="Disordered" evidence="1">
    <location>
        <begin position="125"/>
        <end position="345"/>
    </location>
</feature>
<dbReference type="OrthoDB" id="387687at2759"/>
<feature type="region of interest" description="Disordered" evidence="1">
    <location>
        <begin position="748"/>
        <end position="793"/>
    </location>
</feature>
<feature type="compositionally biased region" description="Basic and acidic residues" evidence="1">
    <location>
        <begin position="567"/>
        <end position="583"/>
    </location>
</feature>
<feature type="compositionally biased region" description="Low complexity" evidence="1">
    <location>
        <begin position="1836"/>
        <end position="1847"/>
    </location>
</feature>
<keyword evidence="3" id="KW-1185">Reference proteome</keyword>
<feature type="region of interest" description="Disordered" evidence="1">
    <location>
        <begin position="801"/>
        <end position="820"/>
    </location>
</feature>